<comment type="caution">
    <text evidence="1">The sequence shown here is derived from an EMBL/GenBank/DDBJ whole genome shotgun (WGS) entry which is preliminary data.</text>
</comment>
<sequence>MTETTTTTYSTKTTVIVQRDLDADGEIDKDVTYETTNVFAISTTFTTETNEFYKFLHGVNRGFYGSIKEYRNSTIFNSDKSNTFIFNDYENGEVKSTRIYDDVFPNELSEKYNLDNYQKTVYNDNNDADPSNDIIMQAPALENLLNLTHTTDDVPGIFDRRILINSPAVIDNILETSISISIPDSNTELDRSTATLKVIEVIPEDNKVIVDSNPRTGPNKVSVSGGRYLHYSSAQNGVYDQVFVIDEYGDVLAIVIDYDYNFLVEPNKKMLTEKHILSTDTIEGDVGYLMSSSRIYLQDSDKYDGIFLDPTFTDSLYDIWKTVYISSSSQLMSEVKAITS</sequence>
<reference evidence="1" key="1">
    <citation type="journal article" date="2015" name="Nature">
        <title>Complex archaea that bridge the gap between prokaryotes and eukaryotes.</title>
        <authorList>
            <person name="Spang A."/>
            <person name="Saw J.H."/>
            <person name="Jorgensen S.L."/>
            <person name="Zaremba-Niedzwiedzka K."/>
            <person name="Martijn J."/>
            <person name="Lind A.E."/>
            <person name="van Eijk R."/>
            <person name="Schleper C."/>
            <person name="Guy L."/>
            <person name="Ettema T.J."/>
        </authorList>
    </citation>
    <scope>NUCLEOTIDE SEQUENCE</scope>
</reference>
<dbReference type="EMBL" id="LAZR01070445">
    <property type="protein sequence ID" value="KKK40864.1"/>
    <property type="molecule type" value="Genomic_DNA"/>
</dbReference>
<protein>
    <submittedName>
        <fullName evidence="1">Uncharacterized protein</fullName>
    </submittedName>
</protein>
<name>A0A0F8XFA8_9ZZZZ</name>
<evidence type="ECO:0000313" key="1">
    <source>
        <dbReference type="EMBL" id="KKK40864.1"/>
    </source>
</evidence>
<feature type="non-terminal residue" evidence="1">
    <location>
        <position position="340"/>
    </location>
</feature>
<organism evidence="1">
    <name type="scientific">marine sediment metagenome</name>
    <dbReference type="NCBI Taxonomy" id="412755"/>
    <lineage>
        <taxon>unclassified sequences</taxon>
        <taxon>metagenomes</taxon>
        <taxon>ecological metagenomes</taxon>
    </lineage>
</organism>
<proteinExistence type="predicted"/>
<gene>
    <name evidence="1" type="ORF">LCGC14_2924880</name>
</gene>
<dbReference type="AlphaFoldDB" id="A0A0F8XFA8"/>
<accession>A0A0F8XFA8</accession>